<dbReference type="Gene3D" id="1.10.510.10">
    <property type="entry name" value="Transferase(Phosphotransferase) domain 1"/>
    <property type="match status" value="1"/>
</dbReference>
<feature type="domain" description="Protein kinase" evidence="3">
    <location>
        <begin position="7"/>
        <end position="259"/>
    </location>
</feature>
<dbReference type="PROSITE" id="PS00108">
    <property type="entry name" value="PROTEIN_KINASE_ST"/>
    <property type="match status" value="1"/>
</dbReference>
<sequence>MSSINGYQLIDMVGIGTFSKVYQAKRLKDEAIVCLKIIDKNNYANETELRYLEREILIVKELSHQNIIETFSVIDDGQQILLEMEYLPNGTLLNYVNLREKIGEVEAKHLFRQMLSAIDYLHNHAHITHRDLKFENFMFTENYTMKLIDFGFSRHFDEKDPLMSTSCGSFNYVAPEIFLGEAYTQAIDMWSLGVILYGMIFGQLPFSGDQLSLINDIVTKEVEFSSLISEPLHDLLSRLLTKDPKKRITAEEALKHPWISSNIINRRYSVNMIKSLDLSGIQPRTRRNYSVHEKWHDSQRILSINGRTITKTPYRKRTHRNSQDFSIVQCAIQNLAESHRRLPPLILDAQQ</sequence>
<dbReference type="SMART" id="SM00220">
    <property type="entry name" value="S_TKc"/>
    <property type="match status" value="1"/>
</dbReference>
<proteinExistence type="predicted"/>
<dbReference type="PANTHER" id="PTHR24347">
    <property type="entry name" value="SERINE/THREONINE-PROTEIN KINASE"/>
    <property type="match status" value="1"/>
</dbReference>
<dbReference type="GO" id="GO:0004672">
    <property type="term" value="F:protein kinase activity"/>
    <property type="evidence" value="ECO:0007669"/>
    <property type="project" value="InterPro"/>
</dbReference>
<evidence type="ECO:0000313" key="5">
    <source>
        <dbReference type="Proteomes" id="UP000179807"/>
    </source>
</evidence>
<dbReference type="GO" id="GO:0005524">
    <property type="term" value="F:ATP binding"/>
    <property type="evidence" value="ECO:0007669"/>
    <property type="project" value="UniProtKB-KW"/>
</dbReference>
<dbReference type="InterPro" id="IPR008271">
    <property type="entry name" value="Ser/Thr_kinase_AS"/>
</dbReference>
<evidence type="ECO:0000313" key="4">
    <source>
        <dbReference type="EMBL" id="OHT12709.1"/>
    </source>
</evidence>
<organism evidence="4 5">
    <name type="scientific">Tritrichomonas foetus</name>
    <dbReference type="NCBI Taxonomy" id="1144522"/>
    <lineage>
        <taxon>Eukaryota</taxon>
        <taxon>Metamonada</taxon>
        <taxon>Parabasalia</taxon>
        <taxon>Tritrichomonadida</taxon>
        <taxon>Tritrichomonadidae</taxon>
        <taxon>Tritrichomonas</taxon>
    </lineage>
</organism>
<keyword evidence="5" id="KW-1185">Reference proteome</keyword>
<dbReference type="Pfam" id="PF00069">
    <property type="entry name" value="Pkinase"/>
    <property type="match status" value="1"/>
</dbReference>
<dbReference type="EMBL" id="MLAK01000558">
    <property type="protein sequence ID" value="OHT12709.1"/>
    <property type="molecule type" value="Genomic_DNA"/>
</dbReference>
<reference evidence="4" key="1">
    <citation type="submission" date="2016-10" db="EMBL/GenBank/DDBJ databases">
        <authorList>
            <person name="Benchimol M."/>
            <person name="Almeida L.G."/>
            <person name="Vasconcelos A.T."/>
            <person name="Perreira-Neves A."/>
            <person name="Rosa I.A."/>
            <person name="Tasca T."/>
            <person name="Bogo M.R."/>
            <person name="de Souza W."/>
        </authorList>
    </citation>
    <scope>NUCLEOTIDE SEQUENCE [LARGE SCALE GENOMIC DNA]</scope>
    <source>
        <strain evidence="4">K</strain>
    </source>
</reference>
<keyword evidence="1" id="KW-0547">Nucleotide-binding</keyword>
<dbReference type="SUPFAM" id="SSF56112">
    <property type="entry name" value="Protein kinase-like (PK-like)"/>
    <property type="match status" value="1"/>
</dbReference>
<comment type="caution">
    <text evidence="4">The sequence shown here is derived from an EMBL/GenBank/DDBJ whole genome shotgun (WGS) entry which is preliminary data.</text>
</comment>
<evidence type="ECO:0000256" key="1">
    <source>
        <dbReference type="ARBA" id="ARBA00022741"/>
    </source>
</evidence>
<dbReference type="GeneID" id="94834286"/>
<dbReference type="PROSITE" id="PS50011">
    <property type="entry name" value="PROTEIN_KINASE_DOM"/>
    <property type="match status" value="1"/>
</dbReference>
<gene>
    <name evidence="4" type="ORF">TRFO_17436</name>
</gene>
<dbReference type="VEuPathDB" id="TrichDB:TRFO_17436"/>
<dbReference type="InterPro" id="IPR000719">
    <property type="entry name" value="Prot_kinase_dom"/>
</dbReference>
<dbReference type="RefSeq" id="XP_068365845.1">
    <property type="nucleotide sequence ID" value="XM_068499582.1"/>
</dbReference>
<name>A0A1J4KT94_9EUKA</name>
<dbReference type="OrthoDB" id="541276at2759"/>
<protein>
    <submittedName>
        <fullName evidence="4">CAMK family protein kinase</fullName>
    </submittedName>
</protein>
<dbReference type="FunFam" id="1.10.510.10:FF:000571">
    <property type="entry name" value="Maternal embryonic leucine zipper kinase"/>
    <property type="match status" value="1"/>
</dbReference>
<dbReference type="InterPro" id="IPR011009">
    <property type="entry name" value="Kinase-like_dom_sf"/>
</dbReference>
<evidence type="ECO:0000256" key="2">
    <source>
        <dbReference type="ARBA" id="ARBA00022840"/>
    </source>
</evidence>
<evidence type="ECO:0000259" key="3">
    <source>
        <dbReference type="PROSITE" id="PS50011"/>
    </source>
</evidence>
<accession>A0A1J4KT94</accession>
<keyword evidence="2" id="KW-0067">ATP-binding</keyword>
<keyword evidence="4" id="KW-0808">Transferase</keyword>
<dbReference type="Proteomes" id="UP000179807">
    <property type="component" value="Unassembled WGS sequence"/>
</dbReference>
<keyword evidence="4" id="KW-0418">Kinase</keyword>
<dbReference type="AlphaFoldDB" id="A0A1J4KT94"/>